<evidence type="ECO:0000256" key="1">
    <source>
        <dbReference type="SAM" id="Phobius"/>
    </source>
</evidence>
<keyword evidence="1" id="KW-0812">Transmembrane</keyword>
<protein>
    <submittedName>
        <fullName evidence="2">Uncharacterized protein</fullName>
    </submittedName>
</protein>
<evidence type="ECO:0000313" key="3">
    <source>
        <dbReference type="Proteomes" id="UP001212841"/>
    </source>
</evidence>
<comment type="caution">
    <text evidence="2">The sequence shown here is derived from an EMBL/GenBank/DDBJ whole genome shotgun (WGS) entry which is preliminary data.</text>
</comment>
<feature type="transmembrane region" description="Helical" evidence="1">
    <location>
        <begin position="55"/>
        <end position="74"/>
    </location>
</feature>
<sequence>MPAPKSGSGLYGVDFQQRAKSVTSSSTSRKEYRRLKARQARLKENLLAPVTKFSMYVRLACLVIMGLLIANYLVSSSLFTAPTAFLNSILDATRGRRASALIAQEIRLMQYWAQQGDADAWAYHRKIVSDEVDGFETRVIPAVFAYADSPATIQILQPKTDGINPPLDVVPVNVYTLARVASQGAANLLVYIFDAWKDASFVNNKDLRQWFINAVRFSDAFNTLTKEALVAYLAGSSSRTVTVIILMLLMVLGILAAGVFLFVTLRHGRKKQNIVLKTLIKIPSADRRRIVADLEEEIEGLFEIEDNQERREQMKLQNVEAKSIFKSHTFMYMVALVVMGTLALSQFIPPLMSGTNSDKTARMIMISNERRYDIQMINYLVNELPAGDTTVWSDYEVQQQLTLRIYGLTTRHRSLLAGTAGVPSTSTVPELDQICRSGGICLADIGCENRPFNISIGFDKDLLYTGVDHLVEVQIEHATKYLMSNSYTYDNPDLYYMMNLQADLADGIRQIDSTLIDVERKRSANFLNITKVLFSIAIVTFVLFYLLIFYVIISAARTQMAMMVTVLFWIPSEISAKSTEIQKYLVSGTVEASEDS</sequence>
<reference evidence="2" key="1">
    <citation type="submission" date="2020-05" db="EMBL/GenBank/DDBJ databases">
        <title>Phylogenomic resolution of chytrid fungi.</title>
        <authorList>
            <person name="Stajich J.E."/>
            <person name="Amses K."/>
            <person name="Simmons R."/>
            <person name="Seto K."/>
            <person name="Myers J."/>
            <person name="Bonds A."/>
            <person name="Quandt C.A."/>
            <person name="Barry K."/>
            <person name="Liu P."/>
            <person name="Grigoriev I."/>
            <person name="Longcore J.E."/>
            <person name="James T.Y."/>
        </authorList>
    </citation>
    <scope>NUCLEOTIDE SEQUENCE</scope>
    <source>
        <strain evidence="2">JEL0318</strain>
    </source>
</reference>
<proteinExistence type="predicted"/>
<gene>
    <name evidence="2" type="ORF">HK097_005767</name>
</gene>
<feature type="transmembrane region" description="Helical" evidence="1">
    <location>
        <begin position="532"/>
        <end position="553"/>
    </location>
</feature>
<name>A0AAD5X8A9_9FUNG</name>
<dbReference type="Proteomes" id="UP001212841">
    <property type="component" value="Unassembled WGS sequence"/>
</dbReference>
<dbReference type="EMBL" id="JADGJD010000027">
    <property type="protein sequence ID" value="KAJ3056604.1"/>
    <property type="molecule type" value="Genomic_DNA"/>
</dbReference>
<feature type="transmembrane region" description="Helical" evidence="1">
    <location>
        <begin position="330"/>
        <end position="348"/>
    </location>
</feature>
<feature type="transmembrane region" description="Helical" evidence="1">
    <location>
        <begin position="243"/>
        <end position="263"/>
    </location>
</feature>
<keyword evidence="3" id="KW-1185">Reference proteome</keyword>
<dbReference type="AlphaFoldDB" id="A0AAD5X8A9"/>
<keyword evidence="1" id="KW-0472">Membrane</keyword>
<organism evidence="2 3">
    <name type="scientific">Rhizophlyctis rosea</name>
    <dbReference type="NCBI Taxonomy" id="64517"/>
    <lineage>
        <taxon>Eukaryota</taxon>
        <taxon>Fungi</taxon>
        <taxon>Fungi incertae sedis</taxon>
        <taxon>Chytridiomycota</taxon>
        <taxon>Chytridiomycota incertae sedis</taxon>
        <taxon>Chytridiomycetes</taxon>
        <taxon>Rhizophlyctidales</taxon>
        <taxon>Rhizophlyctidaceae</taxon>
        <taxon>Rhizophlyctis</taxon>
    </lineage>
</organism>
<keyword evidence="1" id="KW-1133">Transmembrane helix</keyword>
<accession>A0AAD5X8A9</accession>
<evidence type="ECO:0000313" key="2">
    <source>
        <dbReference type="EMBL" id="KAJ3056604.1"/>
    </source>
</evidence>